<comment type="caution">
    <text evidence="1">The sequence shown here is derived from an EMBL/GenBank/DDBJ whole genome shotgun (WGS) entry which is preliminary data.</text>
</comment>
<evidence type="ECO:0008006" key="3">
    <source>
        <dbReference type="Google" id="ProtNLM"/>
    </source>
</evidence>
<dbReference type="OrthoDB" id="6283368at2"/>
<gene>
    <name evidence="1" type="ORF">ADS77_07050</name>
</gene>
<accession>A0A0N1MTI2</accession>
<dbReference type="AlphaFoldDB" id="A0A0N1MTI2"/>
<name>A0A0N1MTI2_9GAMM</name>
<evidence type="ECO:0000313" key="1">
    <source>
        <dbReference type="EMBL" id="KPH64160.1"/>
    </source>
</evidence>
<keyword evidence="2" id="KW-1185">Reference proteome</keyword>
<dbReference type="EMBL" id="LHPH01000006">
    <property type="protein sequence ID" value="KPH64160.1"/>
    <property type="molecule type" value="Genomic_DNA"/>
</dbReference>
<proteinExistence type="predicted"/>
<dbReference type="PATRIC" id="fig|187330.3.peg.3434"/>
<evidence type="ECO:0000313" key="2">
    <source>
        <dbReference type="Proteomes" id="UP000037848"/>
    </source>
</evidence>
<protein>
    <recommendedName>
        <fullName evidence="3">Orphan protein</fullName>
    </recommendedName>
</protein>
<sequence length="299" mass="32681">MSSWRFKDKLILADALGTTLTGLHAIYASEVELSLESESEKDELETSYSGASLETFYGEHISLNFKTPLAMSGTVGNEPAFAPLLLACGMVQVADASSVTFTKGAAVAVTCKVRFGKNTHNISEMKGNVSFALEKGKPMLNWQFKGLFSAPVASNAAPAVNWDRWVRPEVLGVSNSSDFKLNDVKRTLHKLTVDLGNNVVFDRAINHEEIMITGHESSANFTLTAEELATFNPFDDVGKVHMFEFTHGTAAGKKVTIIGRYQMPWPKYTSLDSELTGYEFDGKLVPSGAGYDELTIVFE</sequence>
<reference evidence="1 2" key="1">
    <citation type="submission" date="2015-08" db="EMBL/GenBank/DDBJ databases">
        <title>Draft Genome Sequence of Pseudoalteromonas porphyrae UCD-SED14.</title>
        <authorList>
            <person name="Coil D.A."/>
            <person name="Jospin G."/>
            <person name="Lee R.D."/>
            <person name="Eisen J.A."/>
        </authorList>
    </citation>
    <scope>NUCLEOTIDE SEQUENCE [LARGE SCALE GENOMIC DNA]</scope>
    <source>
        <strain evidence="1 2">UCD-SED14</strain>
    </source>
</reference>
<organism evidence="1 2">
    <name type="scientific">Pseudoalteromonas porphyrae</name>
    <dbReference type="NCBI Taxonomy" id="187330"/>
    <lineage>
        <taxon>Bacteria</taxon>
        <taxon>Pseudomonadati</taxon>
        <taxon>Pseudomonadota</taxon>
        <taxon>Gammaproteobacteria</taxon>
        <taxon>Alteromonadales</taxon>
        <taxon>Pseudoalteromonadaceae</taxon>
        <taxon>Pseudoalteromonas</taxon>
    </lineage>
</organism>
<dbReference type="Proteomes" id="UP000037848">
    <property type="component" value="Unassembled WGS sequence"/>
</dbReference>
<dbReference type="RefSeq" id="WP_054453637.1">
    <property type="nucleotide sequence ID" value="NZ_LHPH01000006.1"/>
</dbReference>